<dbReference type="InterPro" id="IPR034660">
    <property type="entry name" value="DinB/YfiT-like"/>
</dbReference>
<evidence type="ECO:0000259" key="1">
    <source>
        <dbReference type="Pfam" id="PF12867"/>
    </source>
</evidence>
<gene>
    <name evidence="2" type="ORF">GCM10023226_01010</name>
</gene>
<accession>A0ABP8VNV9</accession>
<organism evidence="2 3">
    <name type="scientific">Nocardioides nanhaiensis</name>
    <dbReference type="NCBI Taxonomy" id="1476871"/>
    <lineage>
        <taxon>Bacteria</taxon>
        <taxon>Bacillati</taxon>
        <taxon>Actinomycetota</taxon>
        <taxon>Actinomycetes</taxon>
        <taxon>Propionibacteriales</taxon>
        <taxon>Nocardioidaceae</taxon>
        <taxon>Nocardioides</taxon>
    </lineage>
</organism>
<keyword evidence="3" id="KW-1185">Reference proteome</keyword>
<sequence length="184" mass="20486">MVGLFPGYRRLMTPLDVLRDAFGRIPDGVAGVLEGLDDEQLHHRPAPDANPVGWLVWHLLRVQDDHVARGVEREQVWDEQGFFDRFVEAGLPYERHEIGYGHTSEEVGALRVDPSLLREYAQAVHARTLEVLDGLGATDLDRVVDENWDPPVTLGVRLVSVVDDDAQHLGQAAYVRGLLLGPDA</sequence>
<comment type="caution">
    <text evidence="2">The sequence shown here is derived from an EMBL/GenBank/DDBJ whole genome shotgun (WGS) entry which is preliminary data.</text>
</comment>
<proteinExistence type="predicted"/>
<dbReference type="Pfam" id="PF12867">
    <property type="entry name" value="DinB_2"/>
    <property type="match status" value="1"/>
</dbReference>
<name>A0ABP8VNV9_9ACTN</name>
<feature type="domain" description="DinB-like" evidence="1">
    <location>
        <begin position="27"/>
        <end position="172"/>
    </location>
</feature>
<dbReference type="NCBIfam" id="NF047843">
    <property type="entry name" value="MST_Rv0443"/>
    <property type="match status" value="1"/>
</dbReference>
<dbReference type="SUPFAM" id="SSF109854">
    <property type="entry name" value="DinB/YfiT-like putative metalloenzymes"/>
    <property type="match status" value="1"/>
</dbReference>
<protein>
    <submittedName>
        <fullName evidence="2">DUF664 domain-containing protein</fullName>
    </submittedName>
</protein>
<evidence type="ECO:0000313" key="3">
    <source>
        <dbReference type="Proteomes" id="UP001500621"/>
    </source>
</evidence>
<dbReference type="Gene3D" id="1.20.120.450">
    <property type="entry name" value="dinb family like domain"/>
    <property type="match status" value="1"/>
</dbReference>
<dbReference type="EMBL" id="BAABIM010000001">
    <property type="protein sequence ID" value="GAA4668759.1"/>
    <property type="molecule type" value="Genomic_DNA"/>
</dbReference>
<dbReference type="Proteomes" id="UP001500621">
    <property type="component" value="Unassembled WGS sequence"/>
</dbReference>
<reference evidence="3" key="1">
    <citation type="journal article" date="2019" name="Int. J. Syst. Evol. Microbiol.">
        <title>The Global Catalogue of Microorganisms (GCM) 10K type strain sequencing project: providing services to taxonomists for standard genome sequencing and annotation.</title>
        <authorList>
            <consortium name="The Broad Institute Genomics Platform"/>
            <consortium name="The Broad Institute Genome Sequencing Center for Infectious Disease"/>
            <person name="Wu L."/>
            <person name="Ma J."/>
        </authorList>
    </citation>
    <scope>NUCLEOTIDE SEQUENCE [LARGE SCALE GENOMIC DNA]</scope>
    <source>
        <strain evidence="3">JCM 18127</strain>
    </source>
</reference>
<dbReference type="InterPro" id="IPR024775">
    <property type="entry name" value="DinB-like"/>
</dbReference>
<evidence type="ECO:0000313" key="2">
    <source>
        <dbReference type="EMBL" id="GAA4668759.1"/>
    </source>
</evidence>